<protein>
    <submittedName>
        <fullName evidence="7">Serine/threonine protein kinase</fullName>
    </submittedName>
</protein>
<dbReference type="InterPro" id="IPR011009">
    <property type="entry name" value="Kinase-like_dom_sf"/>
</dbReference>
<dbReference type="InterPro" id="IPR008271">
    <property type="entry name" value="Ser/Thr_kinase_AS"/>
</dbReference>
<evidence type="ECO:0000256" key="2">
    <source>
        <dbReference type="ARBA" id="ARBA00022741"/>
    </source>
</evidence>
<dbReference type="SMART" id="SM00220">
    <property type="entry name" value="S_TKc"/>
    <property type="match status" value="1"/>
</dbReference>
<feature type="compositionally biased region" description="Low complexity" evidence="5">
    <location>
        <begin position="307"/>
        <end position="324"/>
    </location>
</feature>
<dbReference type="PROSITE" id="PS50011">
    <property type="entry name" value="PROTEIN_KINASE_DOM"/>
    <property type="match status" value="1"/>
</dbReference>
<evidence type="ECO:0000256" key="4">
    <source>
        <dbReference type="ARBA" id="ARBA00022840"/>
    </source>
</evidence>
<dbReference type="Pfam" id="PF00069">
    <property type="entry name" value="Pkinase"/>
    <property type="match status" value="1"/>
</dbReference>
<dbReference type="PANTHER" id="PTHR43289:SF6">
    <property type="entry name" value="SERINE_THREONINE-PROTEIN KINASE NEKL-3"/>
    <property type="match status" value="1"/>
</dbReference>
<dbReference type="InterPro" id="IPR000719">
    <property type="entry name" value="Prot_kinase_dom"/>
</dbReference>
<dbReference type="Proteomes" id="UP000309215">
    <property type="component" value="Unassembled WGS sequence"/>
</dbReference>
<dbReference type="Gene3D" id="3.30.200.20">
    <property type="entry name" value="Phosphorylase Kinase, domain 1"/>
    <property type="match status" value="1"/>
</dbReference>
<evidence type="ECO:0000256" key="1">
    <source>
        <dbReference type="ARBA" id="ARBA00022679"/>
    </source>
</evidence>
<comment type="caution">
    <text evidence="7">The sequence shown here is derived from an EMBL/GenBank/DDBJ whole genome shotgun (WGS) entry which is preliminary data.</text>
</comment>
<evidence type="ECO:0000313" key="8">
    <source>
        <dbReference type="Proteomes" id="UP000309215"/>
    </source>
</evidence>
<dbReference type="RefSeq" id="WP_136928520.1">
    <property type="nucleotide sequence ID" value="NZ_SSMQ01000007.1"/>
</dbReference>
<dbReference type="GO" id="GO:0004674">
    <property type="term" value="F:protein serine/threonine kinase activity"/>
    <property type="evidence" value="ECO:0007669"/>
    <property type="project" value="UniProtKB-KW"/>
</dbReference>
<evidence type="ECO:0000256" key="3">
    <source>
        <dbReference type="ARBA" id="ARBA00022777"/>
    </source>
</evidence>
<dbReference type="SUPFAM" id="SSF56112">
    <property type="entry name" value="Protein kinase-like (PK-like)"/>
    <property type="match status" value="1"/>
</dbReference>
<evidence type="ECO:0000259" key="6">
    <source>
        <dbReference type="PROSITE" id="PS50011"/>
    </source>
</evidence>
<evidence type="ECO:0000313" key="7">
    <source>
        <dbReference type="EMBL" id="TKD10120.1"/>
    </source>
</evidence>
<dbReference type="EMBL" id="SSMQ01000007">
    <property type="protein sequence ID" value="TKD10120.1"/>
    <property type="molecule type" value="Genomic_DNA"/>
</dbReference>
<sequence length="461" mass="50572">MLLPRPALLPPDTIFHGRYRVIRAIKSGGMGTVYEVVDERTSSRRALKVMLPNLVTSEQGRKRFELEARATGAIESDHIVRILDVGIDPGTELPFLVMELLRGRDLGALLDQGVRIALEDVLRYLTQTAVALDKLHAAGVVHRDLKPENIFLSWRDDGTPCIKVLDFGVVKTVDPVVDGITTRGILGTPLYMAPEQVEAAQDVGPAADIYALGQLAYELLVGEPYWAEELERDGSPILLAADISDGPLESPEARAKRRKRVDLPPGFDVWFAGVTAKSVAARFPRASVAITALTDLVRESVRALQEQVSSAKPKAPASVSQPASRPQPTPSPVREVAKKGFLVTVDGATNVVRVDVWGFWDVGDGKGYWEEFERKTKPLLGNPWYVLANISNFPPQKPDVSAFVEKTMTHARENGLVRAANLVSSALGRMQIQRLSVETGLPLYSFFTTEAEALRWLLTGK</sequence>
<dbReference type="GO" id="GO:0005524">
    <property type="term" value="F:ATP binding"/>
    <property type="evidence" value="ECO:0007669"/>
    <property type="project" value="UniProtKB-KW"/>
</dbReference>
<gene>
    <name evidence="7" type="ORF">E8A74_08865</name>
</gene>
<proteinExistence type="predicted"/>
<keyword evidence="2" id="KW-0547">Nucleotide-binding</keyword>
<dbReference type="CDD" id="cd14014">
    <property type="entry name" value="STKc_PknB_like"/>
    <property type="match status" value="1"/>
</dbReference>
<keyword evidence="1" id="KW-0808">Transferase</keyword>
<dbReference type="Gene3D" id="1.10.510.10">
    <property type="entry name" value="Transferase(Phosphotransferase) domain 1"/>
    <property type="match status" value="1"/>
</dbReference>
<dbReference type="PROSITE" id="PS00108">
    <property type="entry name" value="PROTEIN_KINASE_ST"/>
    <property type="match status" value="1"/>
</dbReference>
<keyword evidence="3 7" id="KW-0418">Kinase</keyword>
<dbReference type="PANTHER" id="PTHR43289">
    <property type="entry name" value="MITOGEN-ACTIVATED PROTEIN KINASE KINASE KINASE 20-RELATED"/>
    <property type="match status" value="1"/>
</dbReference>
<keyword evidence="8" id="KW-1185">Reference proteome</keyword>
<dbReference type="AlphaFoldDB" id="A0A4U1JFS5"/>
<accession>A0A4U1JFS5</accession>
<keyword evidence="4" id="KW-0067">ATP-binding</keyword>
<dbReference type="OrthoDB" id="9801841at2"/>
<feature type="domain" description="Protein kinase" evidence="6">
    <location>
        <begin position="19"/>
        <end position="324"/>
    </location>
</feature>
<name>A0A4U1JFS5_9BACT</name>
<organism evidence="7 8">
    <name type="scientific">Polyangium fumosum</name>
    <dbReference type="NCBI Taxonomy" id="889272"/>
    <lineage>
        <taxon>Bacteria</taxon>
        <taxon>Pseudomonadati</taxon>
        <taxon>Myxococcota</taxon>
        <taxon>Polyangia</taxon>
        <taxon>Polyangiales</taxon>
        <taxon>Polyangiaceae</taxon>
        <taxon>Polyangium</taxon>
    </lineage>
</organism>
<feature type="region of interest" description="Disordered" evidence="5">
    <location>
        <begin position="307"/>
        <end position="333"/>
    </location>
</feature>
<evidence type="ECO:0000256" key="5">
    <source>
        <dbReference type="SAM" id="MobiDB-lite"/>
    </source>
</evidence>
<reference evidence="7 8" key="1">
    <citation type="submission" date="2019-04" db="EMBL/GenBank/DDBJ databases">
        <authorList>
            <person name="Li Y."/>
            <person name="Wang J."/>
        </authorList>
    </citation>
    <scope>NUCLEOTIDE SEQUENCE [LARGE SCALE GENOMIC DNA]</scope>
    <source>
        <strain evidence="7 8">DSM 14668</strain>
    </source>
</reference>
<keyword evidence="7" id="KW-0723">Serine/threonine-protein kinase</keyword>